<organism evidence="2 3">
    <name type="scientific">Dreissena polymorpha</name>
    <name type="common">Zebra mussel</name>
    <name type="synonym">Mytilus polymorpha</name>
    <dbReference type="NCBI Taxonomy" id="45954"/>
    <lineage>
        <taxon>Eukaryota</taxon>
        <taxon>Metazoa</taxon>
        <taxon>Spiralia</taxon>
        <taxon>Lophotrochozoa</taxon>
        <taxon>Mollusca</taxon>
        <taxon>Bivalvia</taxon>
        <taxon>Autobranchia</taxon>
        <taxon>Heteroconchia</taxon>
        <taxon>Euheterodonta</taxon>
        <taxon>Imparidentia</taxon>
        <taxon>Neoheterodontei</taxon>
        <taxon>Myida</taxon>
        <taxon>Dreissenoidea</taxon>
        <taxon>Dreissenidae</taxon>
        <taxon>Dreissena</taxon>
    </lineage>
</organism>
<dbReference type="Proteomes" id="UP000828390">
    <property type="component" value="Unassembled WGS sequence"/>
</dbReference>
<gene>
    <name evidence="2" type="ORF">DPMN_003051</name>
</gene>
<feature type="region of interest" description="Disordered" evidence="1">
    <location>
        <begin position="33"/>
        <end position="54"/>
    </location>
</feature>
<evidence type="ECO:0000256" key="1">
    <source>
        <dbReference type="SAM" id="MobiDB-lite"/>
    </source>
</evidence>
<sequence length="54" mass="6008">MLSDNIDRIAIGLHMRSDTRPSRSNGAVFSLRNNENESHSEVELLDSTNTTASF</sequence>
<proteinExistence type="predicted"/>
<evidence type="ECO:0000313" key="2">
    <source>
        <dbReference type="EMBL" id="KAH3879149.1"/>
    </source>
</evidence>
<dbReference type="AlphaFoldDB" id="A0A9D4RSA6"/>
<protein>
    <submittedName>
        <fullName evidence="2">Uncharacterized protein</fullName>
    </submittedName>
</protein>
<name>A0A9D4RSA6_DREPO</name>
<keyword evidence="3" id="KW-1185">Reference proteome</keyword>
<reference evidence="2" key="1">
    <citation type="journal article" date="2019" name="bioRxiv">
        <title>The Genome of the Zebra Mussel, Dreissena polymorpha: A Resource for Invasive Species Research.</title>
        <authorList>
            <person name="McCartney M.A."/>
            <person name="Auch B."/>
            <person name="Kono T."/>
            <person name="Mallez S."/>
            <person name="Zhang Y."/>
            <person name="Obille A."/>
            <person name="Becker A."/>
            <person name="Abrahante J.E."/>
            <person name="Garbe J."/>
            <person name="Badalamenti J.P."/>
            <person name="Herman A."/>
            <person name="Mangelson H."/>
            <person name="Liachko I."/>
            <person name="Sullivan S."/>
            <person name="Sone E.D."/>
            <person name="Koren S."/>
            <person name="Silverstein K.A.T."/>
            <person name="Beckman K.B."/>
            <person name="Gohl D.M."/>
        </authorList>
    </citation>
    <scope>NUCLEOTIDE SEQUENCE</scope>
    <source>
        <strain evidence="2">Duluth1</strain>
        <tissue evidence="2">Whole animal</tissue>
    </source>
</reference>
<accession>A0A9D4RSA6</accession>
<comment type="caution">
    <text evidence="2">The sequence shown here is derived from an EMBL/GenBank/DDBJ whole genome shotgun (WGS) entry which is preliminary data.</text>
</comment>
<reference evidence="2" key="2">
    <citation type="submission" date="2020-11" db="EMBL/GenBank/DDBJ databases">
        <authorList>
            <person name="McCartney M.A."/>
            <person name="Auch B."/>
            <person name="Kono T."/>
            <person name="Mallez S."/>
            <person name="Becker A."/>
            <person name="Gohl D.M."/>
            <person name="Silverstein K.A.T."/>
            <person name="Koren S."/>
            <person name="Bechman K.B."/>
            <person name="Herman A."/>
            <person name="Abrahante J.E."/>
            <person name="Garbe J."/>
        </authorList>
    </citation>
    <scope>NUCLEOTIDE SEQUENCE</scope>
    <source>
        <strain evidence="2">Duluth1</strain>
        <tissue evidence="2">Whole animal</tissue>
    </source>
</reference>
<evidence type="ECO:0000313" key="3">
    <source>
        <dbReference type="Proteomes" id="UP000828390"/>
    </source>
</evidence>
<dbReference type="EMBL" id="JAIWYP010000001">
    <property type="protein sequence ID" value="KAH3879149.1"/>
    <property type="molecule type" value="Genomic_DNA"/>
</dbReference>